<dbReference type="InterPro" id="IPR012845">
    <property type="entry name" value="RNA_pol_sigma_FliA_WhiG"/>
</dbReference>
<dbReference type="PANTHER" id="PTHR30385:SF7">
    <property type="entry name" value="RNA POLYMERASE SIGMA FACTOR FLIA"/>
    <property type="match status" value="1"/>
</dbReference>
<dbReference type="InterPro" id="IPR000943">
    <property type="entry name" value="RNA_pol_sigma70"/>
</dbReference>
<evidence type="ECO:0000259" key="5">
    <source>
        <dbReference type="PROSITE" id="PS00716"/>
    </source>
</evidence>
<dbReference type="PRINTS" id="PR00046">
    <property type="entry name" value="SIGMA70FCT"/>
</dbReference>
<dbReference type="SUPFAM" id="SSF88659">
    <property type="entry name" value="Sigma3 and sigma4 domains of RNA polymerase sigma factors"/>
    <property type="match status" value="2"/>
</dbReference>
<dbReference type="STRING" id="673.AL542_08820"/>
<organism evidence="6 7">
    <name type="scientific">Grimontia hollisae</name>
    <name type="common">Vibrio hollisae</name>
    <dbReference type="NCBI Taxonomy" id="673"/>
    <lineage>
        <taxon>Bacteria</taxon>
        <taxon>Pseudomonadati</taxon>
        <taxon>Pseudomonadota</taxon>
        <taxon>Gammaproteobacteria</taxon>
        <taxon>Vibrionales</taxon>
        <taxon>Vibrionaceae</taxon>
        <taxon>Grimontia</taxon>
    </lineage>
</organism>
<dbReference type="InterPro" id="IPR014284">
    <property type="entry name" value="RNA_pol_sigma-70_dom"/>
</dbReference>
<dbReference type="PANTHER" id="PTHR30385">
    <property type="entry name" value="SIGMA FACTOR F FLAGELLAR"/>
    <property type="match status" value="1"/>
</dbReference>
<keyword evidence="4" id="KW-0804">Transcription</keyword>
<dbReference type="InterPro" id="IPR013325">
    <property type="entry name" value="RNA_pol_sigma_r2"/>
</dbReference>
<evidence type="ECO:0000256" key="4">
    <source>
        <dbReference type="ARBA" id="ARBA00023163"/>
    </source>
</evidence>
<dbReference type="Pfam" id="PF04539">
    <property type="entry name" value="Sigma70_r3"/>
    <property type="match status" value="1"/>
</dbReference>
<evidence type="ECO:0000256" key="2">
    <source>
        <dbReference type="ARBA" id="ARBA00023082"/>
    </source>
</evidence>
<dbReference type="InterPro" id="IPR007630">
    <property type="entry name" value="RNA_pol_sigma70_r4"/>
</dbReference>
<dbReference type="NCBIfam" id="TIGR02479">
    <property type="entry name" value="FliA_WhiG"/>
    <property type="match status" value="1"/>
</dbReference>
<dbReference type="Pfam" id="PF04545">
    <property type="entry name" value="Sigma70_r4"/>
    <property type="match status" value="1"/>
</dbReference>
<protein>
    <submittedName>
        <fullName evidence="6">Sigma-F factor</fullName>
    </submittedName>
</protein>
<dbReference type="GO" id="GO:0006352">
    <property type="term" value="P:DNA-templated transcription initiation"/>
    <property type="evidence" value="ECO:0007669"/>
    <property type="project" value="InterPro"/>
</dbReference>
<evidence type="ECO:0000256" key="1">
    <source>
        <dbReference type="ARBA" id="ARBA00023015"/>
    </source>
</evidence>
<evidence type="ECO:0000313" key="6">
    <source>
        <dbReference type="EMBL" id="STO55856.1"/>
    </source>
</evidence>
<dbReference type="Proteomes" id="UP000254512">
    <property type="component" value="Unassembled WGS sequence"/>
</dbReference>
<dbReference type="EMBL" id="UGHD01000002">
    <property type="protein sequence ID" value="STO55856.1"/>
    <property type="molecule type" value="Genomic_DNA"/>
</dbReference>
<keyword evidence="2" id="KW-0731">Sigma factor</keyword>
<gene>
    <name evidence="6" type="primary">fliA_1</name>
    <name evidence="6" type="ORF">NCTC11645_00158</name>
</gene>
<evidence type="ECO:0000256" key="3">
    <source>
        <dbReference type="ARBA" id="ARBA00023125"/>
    </source>
</evidence>
<feature type="domain" description="RNA polymerase sigma-70" evidence="5">
    <location>
        <begin position="210"/>
        <end position="236"/>
    </location>
</feature>
<keyword evidence="3" id="KW-0238">DNA-binding</keyword>
<reference evidence="6 7" key="1">
    <citation type="submission" date="2018-06" db="EMBL/GenBank/DDBJ databases">
        <authorList>
            <consortium name="Pathogen Informatics"/>
            <person name="Doyle S."/>
        </authorList>
    </citation>
    <scope>NUCLEOTIDE SEQUENCE [LARGE SCALE GENOMIC DNA]</scope>
    <source>
        <strain evidence="6 7">NCTC11645</strain>
    </source>
</reference>
<keyword evidence="1" id="KW-0805">Transcription regulation</keyword>
<dbReference type="AlphaFoldDB" id="A0A377HI90"/>
<dbReference type="GO" id="GO:0003677">
    <property type="term" value="F:DNA binding"/>
    <property type="evidence" value="ECO:0007669"/>
    <property type="project" value="UniProtKB-KW"/>
</dbReference>
<dbReference type="InterPro" id="IPR013324">
    <property type="entry name" value="RNA_pol_sigma_r3/r4-like"/>
</dbReference>
<evidence type="ECO:0000313" key="7">
    <source>
        <dbReference type="Proteomes" id="UP000254512"/>
    </source>
</evidence>
<dbReference type="SUPFAM" id="SSF88946">
    <property type="entry name" value="Sigma2 domain of RNA polymerase sigma factors"/>
    <property type="match status" value="1"/>
</dbReference>
<dbReference type="InterPro" id="IPR007624">
    <property type="entry name" value="RNA_pol_sigma70_r3"/>
</dbReference>
<accession>A0A377HI90</accession>
<dbReference type="PROSITE" id="PS00716">
    <property type="entry name" value="SIGMA70_2"/>
    <property type="match status" value="1"/>
</dbReference>
<dbReference type="GO" id="GO:0016987">
    <property type="term" value="F:sigma factor activity"/>
    <property type="evidence" value="ECO:0007669"/>
    <property type="project" value="UniProtKB-KW"/>
</dbReference>
<dbReference type="Gene3D" id="1.20.140.160">
    <property type="match status" value="1"/>
</dbReference>
<dbReference type="NCBIfam" id="TIGR02937">
    <property type="entry name" value="sigma70-ECF"/>
    <property type="match status" value="1"/>
</dbReference>
<proteinExistence type="predicted"/>
<sequence length="246" mass="28302">MMNEVSSVGLHAYQQHQVGSKIREKRLLMQLSGLVKRVVNHLAIQADVVMNRDDMEQIGLMALLETIRRYPEEDEGGLKKLAVPRIRGALLDEMRRLDWRSRQLRQKTHQLCEKEREVAKTLGRAPTDPELAQAMEMSVSDVRQLRLDYEAERPHSFESMQEDNIAIPGLAVYCDHIEKEKLAVALKAALATLTEREQIVLSFYFEHEMSMKEIALVLDLTEARICQIQKKALATLNQKLSDWQLV</sequence>
<name>A0A377HI90_GRIHO</name>
<dbReference type="GO" id="GO:0003899">
    <property type="term" value="F:DNA-directed RNA polymerase activity"/>
    <property type="evidence" value="ECO:0007669"/>
    <property type="project" value="InterPro"/>
</dbReference>
<dbReference type="Gene3D" id="1.10.1740.10">
    <property type="match status" value="1"/>
</dbReference>